<evidence type="ECO:0000313" key="2">
    <source>
        <dbReference type="EMBL" id="SPJ24824.1"/>
    </source>
</evidence>
<gene>
    <name evidence="2" type="ORF">PAA8504_02663</name>
</gene>
<keyword evidence="3" id="KW-1185">Reference proteome</keyword>
<dbReference type="PROSITE" id="PS51186">
    <property type="entry name" value="GNAT"/>
    <property type="match status" value="1"/>
</dbReference>
<proteinExistence type="predicted"/>
<accession>A0A2R8BXB9</accession>
<dbReference type="Gene3D" id="3.40.630.30">
    <property type="match status" value="1"/>
</dbReference>
<dbReference type="GO" id="GO:0016747">
    <property type="term" value="F:acyltransferase activity, transferring groups other than amino-acyl groups"/>
    <property type="evidence" value="ECO:0007669"/>
    <property type="project" value="InterPro"/>
</dbReference>
<name>A0A2R8BXB9_9RHOB</name>
<sequence>MSAASALTWKEGDPPIVGEYLELREAAGYGRASAGSVAKALSGSIHCVTAKDGARLIAIGRVVGDWGLRASIVDLTVHPDFNLDVVGKEALDRLLHWCDETLPRSCAVELLPEPGRFSLYRSAGFEITTGMRLIRP</sequence>
<feature type="domain" description="N-acetyltransferase" evidence="1">
    <location>
        <begin position="7"/>
        <end position="136"/>
    </location>
</feature>
<dbReference type="InterPro" id="IPR016181">
    <property type="entry name" value="Acyl_CoA_acyltransferase"/>
</dbReference>
<dbReference type="SUPFAM" id="SSF55729">
    <property type="entry name" value="Acyl-CoA N-acyltransferases (Nat)"/>
    <property type="match status" value="1"/>
</dbReference>
<dbReference type="InterPro" id="IPR000182">
    <property type="entry name" value="GNAT_dom"/>
</dbReference>
<evidence type="ECO:0000313" key="3">
    <source>
        <dbReference type="Proteomes" id="UP000244912"/>
    </source>
</evidence>
<dbReference type="Proteomes" id="UP000244912">
    <property type="component" value="Unassembled WGS sequence"/>
</dbReference>
<dbReference type="EMBL" id="ONZF01000005">
    <property type="protein sequence ID" value="SPJ24824.1"/>
    <property type="molecule type" value="Genomic_DNA"/>
</dbReference>
<evidence type="ECO:0000259" key="1">
    <source>
        <dbReference type="PROSITE" id="PS51186"/>
    </source>
</evidence>
<dbReference type="RefSeq" id="WP_108894630.1">
    <property type="nucleotide sequence ID" value="NZ_ONZF01000005.1"/>
</dbReference>
<reference evidence="2 3" key="1">
    <citation type="submission" date="2018-03" db="EMBL/GenBank/DDBJ databases">
        <authorList>
            <person name="Keele B.F."/>
        </authorList>
    </citation>
    <scope>NUCLEOTIDE SEQUENCE [LARGE SCALE GENOMIC DNA]</scope>
    <source>
        <strain evidence="2 3">CECT 8504</strain>
    </source>
</reference>
<organism evidence="2 3">
    <name type="scientific">Palleronia abyssalis</name>
    <dbReference type="NCBI Taxonomy" id="1501240"/>
    <lineage>
        <taxon>Bacteria</taxon>
        <taxon>Pseudomonadati</taxon>
        <taxon>Pseudomonadota</taxon>
        <taxon>Alphaproteobacteria</taxon>
        <taxon>Rhodobacterales</taxon>
        <taxon>Roseobacteraceae</taxon>
        <taxon>Palleronia</taxon>
    </lineage>
</organism>
<dbReference type="OrthoDB" id="9797456at2"/>
<protein>
    <recommendedName>
        <fullName evidence="1">N-acetyltransferase domain-containing protein</fullName>
    </recommendedName>
</protein>
<dbReference type="AlphaFoldDB" id="A0A2R8BXB9"/>